<feature type="compositionally biased region" description="Low complexity" evidence="2">
    <location>
        <begin position="161"/>
        <end position="177"/>
    </location>
</feature>
<dbReference type="EMBL" id="JAPZBU010000009">
    <property type="protein sequence ID" value="KAJ5387249.1"/>
    <property type="molecule type" value="Genomic_DNA"/>
</dbReference>
<feature type="region of interest" description="Disordered" evidence="2">
    <location>
        <begin position="149"/>
        <end position="197"/>
    </location>
</feature>
<dbReference type="Pfam" id="PF05390">
    <property type="entry name" value="Kre9_KNH1_C"/>
    <property type="match status" value="1"/>
</dbReference>
<dbReference type="PANTHER" id="PTHR28154">
    <property type="entry name" value="CELL WALL SYNTHESIS PROTEIN KNH1-RELATED"/>
    <property type="match status" value="1"/>
</dbReference>
<accession>A0A9W9VQ77</accession>
<dbReference type="GeneID" id="81373407"/>
<evidence type="ECO:0000256" key="3">
    <source>
        <dbReference type="SAM" id="SignalP"/>
    </source>
</evidence>
<dbReference type="InterPro" id="IPR045328">
    <property type="entry name" value="Kre9/Knh1"/>
</dbReference>
<feature type="signal peptide" evidence="3">
    <location>
        <begin position="1"/>
        <end position="18"/>
    </location>
</feature>
<keyword evidence="1 3" id="KW-0732">Signal</keyword>
<evidence type="ECO:0000256" key="1">
    <source>
        <dbReference type="ARBA" id="ARBA00022729"/>
    </source>
</evidence>
<feature type="domain" description="Yeast cell wall synthesis Kre9/Knh1 C-terminal" evidence="4">
    <location>
        <begin position="245"/>
        <end position="323"/>
    </location>
</feature>
<reference evidence="5" key="1">
    <citation type="submission" date="2022-12" db="EMBL/GenBank/DDBJ databases">
        <authorList>
            <person name="Petersen C."/>
        </authorList>
    </citation>
    <scope>NUCLEOTIDE SEQUENCE</scope>
    <source>
        <strain evidence="5">IBT 29677</strain>
    </source>
</reference>
<evidence type="ECO:0000259" key="4">
    <source>
        <dbReference type="Pfam" id="PF05390"/>
    </source>
</evidence>
<proteinExistence type="predicted"/>
<dbReference type="PANTHER" id="PTHR28154:SF1">
    <property type="entry name" value="CELL WALL SYNTHESIS PROTEIN KNH1-RELATED"/>
    <property type="match status" value="1"/>
</dbReference>
<dbReference type="Proteomes" id="UP001147747">
    <property type="component" value="Unassembled WGS sequence"/>
</dbReference>
<dbReference type="GO" id="GO:0006078">
    <property type="term" value="P:(1-&gt;6)-beta-D-glucan biosynthetic process"/>
    <property type="evidence" value="ECO:0007669"/>
    <property type="project" value="InterPro"/>
</dbReference>
<dbReference type="GO" id="GO:0005576">
    <property type="term" value="C:extracellular region"/>
    <property type="evidence" value="ECO:0007669"/>
    <property type="project" value="TreeGrafter"/>
</dbReference>
<feature type="compositionally biased region" description="Pro residues" evidence="2">
    <location>
        <begin position="183"/>
        <end position="192"/>
    </location>
</feature>
<dbReference type="AlphaFoldDB" id="A0A9W9VQ77"/>
<organism evidence="5 6">
    <name type="scientific">Penicillium cosmopolitanum</name>
    <dbReference type="NCBI Taxonomy" id="1131564"/>
    <lineage>
        <taxon>Eukaryota</taxon>
        <taxon>Fungi</taxon>
        <taxon>Dikarya</taxon>
        <taxon>Ascomycota</taxon>
        <taxon>Pezizomycotina</taxon>
        <taxon>Eurotiomycetes</taxon>
        <taxon>Eurotiomycetidae</taxon>
        <taxon>Eurotiales</taxon>
        <taxon>Aspergillaceae</taxon>
        <taxon>Penicillium</taxon>
    </lineage>
</organism>
<protein>
    <recommendedName>
        <fullName evidence="4">Yeast cell wall synthesis Kre9/Knh1 C-terminal domain-containing protein</fullName>
    </recommendedName>
</protein>
<gene>
    <name evidence="5" type="ORF">N7509_009790</name>
</gene>
<sequence>MRLLRLSALFAFLGLAPAQTLSGLSFDSEDVVSLMWAFDGQSTGRYDFFLCAGDESGSYESLERVINDGPVVPGGLLSFKVDRNVGGNEPNAYFLKVIPSNPSEEWTGFTSHFTLTNMKGTFSTKITNAVKSMKPIPIPLPLGLVDGDTQILAGSPEPPINNGTSSGSDTNTDTNSNEQNEPATPPLEPPTPTSSDLNHEHVELRKRLGVAAAAAPVAAAPVAAAPLAGAPVAAGAAAVEAVDPHTIPYGEQTGLTKYAPMPKMAGTTIPPLDKSPTPQYPTFPFVKATTYLPAPTVQYTDTAYLTFTTHSIENTAAPAAQPTLDKRMQRWLERWQD</sequence>
<dbReference type="GO" id="GO:0042546">
    <property type="term" value="P:cell wall biogenesis"/>
    <property type="evidence" value="ECO:0007669"/>
    <property type="project" value="InterPro"/>
</dbReference>
<evidence type="ECO:0000313" key="6">
    <source>
        <dbReference type="Proteomes" id="UP001147747"/>
    </source>
</evidence>
<comment type="caution">
    <text evidence="5">The sequence shown here is derived from an EMBL/GenBank/DDBJ whole genome shotgun (WGS) entry which is preliminary data.</text>
</comment>
<name>A0A9W9VQ77_9EURO</name>
<dbReference type="GO" id="GO:0031505">
    <property type="term" value="P:fungal-type cell wall organization"/>
    <property type="evidence" value="ECO:0007669"/>
    <property type="project" value="TreeGrafter"/>
</dbReference>
<feature type="chain" id="PRO_5040990382" description="Yeast cell wall synthesis Kre9/Knh1 C-terminal domain-containing protein" evidence="3">
    <location>
        <begin position="19"/>
        <end position="337"/>
    </location>
</feature>
<evidence type="ECO:0000313" key="5">
    <source>
        <dbReference type="EMBL" id="KAJ5387249.1"/>
    </source>
</evidence>
<reference evidence="5" key="2">
    <citation type="journal article" date="2023" name="IMA Fungus">
        <title>Comparative genomic study of the Penicillium genus elucidates a diverse pangenome and 15 lateral gene transfer events.</title>
        <authorList>
            <person name="Petersen C."/>
            <person name="Sorensen T."/>
            <person name="Nielsen M.R."/>
            <person name="Sondergaard T.E."/>
            <person name="Sorensen J.L."/>
            <person name="Fitzpatrick D.A."/>
            <person name="Frisvad J.C."/>
            <person name="Nielsen K.L."/>
        </authorList>
    </citation>
    <scope>NUCLEOTIDE SEQUENCE</scope>
    <source>
        <strain evidence="5">IBT 29677</strain>
    </source>
</reference>
<dbReference type="RefSeq" id="XP_056485047.1">
    <property type="nucleotide sequence ID" value="XM_056634427.1"/>
</dbReference>
<dbReference type="OrthoDB" id="2432613at2759"/>
<dbReference type="InterPro" id="IPR008659">
    <property type="entry name" value="Kre9/Knh1_C"/>
</dbReference>
<evidence type="ECO:0000256" key="2">
    <source>
        <dbReference type="SAM" id="MobiDB-lite"/>
    </source>
</evidence>
<keyword evidence="6" id="KW-1185">Reference proteome</keyword>